<dbReference type="AlphaFoldDB" id="A0AAV8VVM4"/>
<dbReference type="Proteomes" id="UP001159042">
    <property type="component" value="Unassembled WGS sequence"/>
</dbReference>
<sequence length="313" mass="35987">MILYETESDVDVHLEQGDSESEEDSDEDDAGNSLYFVSFHVAPGAEIPEASNLPDQDADSGPVHVSADTPNWQEAPTDPKNFPFSKNNELLVPIPGNNEPVDYFHMIFDDDILKLMENETNQYAEEIFCSEGTTEKSRVTRCKSVTCDKMLKFIALVLHTGAIKMNRLQDYWKIHPLYNMKYFSAFMSHDRFLLILRRLHFARNPGHGENSTDRLHKIRPVLNFFNNKMAQLYYPGKELSLDESMVLWRGRLVFRQYIKKQAPQNKYGIKLYMLTEPSGIIIKSQVYTGALHDGGGKGHTTRVVWWNITRCDI</sequence>
<feature type="compositionally biased region" description="Acidic residues" evidence="1">
    <location>
        <begin position="17"/>
        <end position="30"/>
    </location>
</feature>
<dbReference type="PANTHER" id="PTHR46599">
    <property type="entry name" value="PIGGYBAC TRANSPOSABLE ELEMENT-DERIVED PROTEIN 4"/>
    <property type="match status" value="1"/>
</dbReference>
<evidence type="ECO:0000259" key="2">
    <source>
        <dbReference type="Pfam" id="PF13843"/>
    </source>
</evidence>
<evidence type="ECO:0000256" key="1">
    <source>
        <dbReference type="SAM" id="MobiDB-lite"/>
    </source>
</evidence>
<gene>
    <name evidence="3" type="ORF">NQ315_014089</name>
</gene>
<organism evidence="3 4">
    <name type="scientific">Exocentrus adspersus</name>
    <dbReference type="NCBI Taxonomy" id="1586481"/>
    <lineage>
        <taxon>Eukaryota</taxon>
        <taxon>Metazoa</taxon>
        <taxon>Ecdysozoa</taxon>
        <taxon>Arthropoda</taxon>
        <taxon>Hexapoda</taxon>
        <taxon>Insecta</taxon>
        <taxon>Pterygota</taxon>
        <taxon>Neoptera</taxon>
        <taxon>Endopterygota</taxon>
        <taxon>Coleoptera</taxon>
        <taxon>Polyphaga</taxon>
        <taxon>Cucujiformia</taxon>
        <taxon>Chrysomeloidea</taxon>
        <taxon>Cerambycidae</taxon>
        <taxon>Lamiinae</taxon>
        <taxon>Acanthocinini</taxon>
        <taxon>Exocentrus</taxon>
    </lineage>
</organism>
<name>A0AAV8VVM4_9CUCU</name>
<evidence type="ECO:0000313" key="4">
    <source>
        <dbReference type="Proteomes" id="UP001159042"/>
    </source>
</evidence>
<feature type="domain" description="PiggyBac transposable element-derived protein" evidence="2">
    <location>
        <begin position="100"/>
        <end position="292"/>
    </location>
</feature>
<feature type="region of interest" description="Disordered" evidence="1">
    <location>
        <begin position="47"/>
        <end position="80"/>
    </location>
</feature>
<proteinExistence type="predicted"/>
<dbReference type="Pfam" id="PF13843">
    <property type="entry name" value="DDE_Tnp_1_7"/>
    <property type="match status" value="1"/>
</dbReference>
<feature type="region of interest" description="Disordered" evidence="1">
    <location>
        <begin position="1"/>
        <end position="35"/>
    </location>
</feature>
<accession>A0AAV8VVM4</accession>
<reference evidence="3 4" key="1">
    <citation type="journal article" date="2023" name="Insect Mol. Biol.">
        <title>Genome sequencing provides insights into the evolution of gene families encoding plant cell wall-degrading enzymes in longhorned beetles.</title>
        <authorList>
            <person name="Shin N.R."/>
            <person name="Okamura Y."/>
            <person name="Kirsch R."/>
            <person name="Pauchet Y."/>
        </authorList>
    </citation>
    <scope>NUCLEOTIDE SEQUENCE [LARGE SCALE GENOMIC DNA]</scope>
    <source>
        <strain evidence="3">EAD_L_NR</strain>
    </source>
</reference>
<dbReference type="EMBL" id="JANEYG010000027">
    <property type="protein sequence ID" value="KAJ8918220.1"/>
    <property type="molecule type" value="Genomic_DNA"/>
</dbReference>
<evidence type="ECO:0000313" key="3">
    <source>
        <dbReference type="EMBL" id="KAJ8918220.1"/>
    </source>
</evidence>
<dbReference type="InterPro" id="IPR029526">
    <property type="entry name" value="PGBD"/>
</dbReference>
<protein>
    <recommendedName>
        <fullName evidence="2">PiggyBac transposable element-derived protein domain-containing protein</fullName>
    </recommendedName>
</protein>
<dbReference type="PANTHER" id="PTHR46599:SF3">
    <property type="entry name" value="PIGGYBAC TRANSPOSABLE ELEMENT-DERIVED PROTEIN 4"/>
    <property type="match status" value="1"/>
</dbReference>
<keyword evidence="4" id="KW-1185">Reference proteome</keyword>
<comment type="caution">
    <text evidence="3">The sequence shown here is derived from an EMBL/GenBank/DDBJ whole genome shotgun (WGS) entry which is preliminary data.</text>
</comment>